<keyword evidence="2" id="KW-1185">Reference proteome</keyword>
<accession>A0A8J1U7Q8</accession>
<reference evidence="1" key="1">
    <citation type="submission" date="2022-03" db="EMBL/GenBank/DDBJ databases">
        <authorList>
            <person name="Martin C."/>
        </authorList>
    </citation>
    <scope>NUCLEOTIDE SEQUENCE</scope>
</reference>
<dbReference type="InterPro" id="IPR018379">
    <property type="entry name" value="BEN_domain"/>
</dbReference>
<dbReference type="Proteomes" id="UP000749559">
    <property type="component" value="Unassembled WGS sequence"/>
</dbReference>
<feature type="non-terminal residue" evidence="1">
    <location>
        <position position="1"/>
    </location>
</feature>
<comment type="caution">
    <text evidence="1">The sequence shown here is derived from an EMBL/GenBank/DDBJ whole genome shotgun (WGS) entry which is preliminary data.</text>
</comment>
<sequence length="115" mass="12675">SLNIPPILTLDLENLYLIWISTRKAEMVELVDGSGVFVSQITVAAISKPKMGGKQIARVLLGKLFTKDELLHGTISKTAEKYLNPILINTIISYARSRDAYTPVGQLRTAICNKC</sequence>
<dbReference type="GO" id="GO:0003677">
    <property type="term" value="F:DNA binding"/>
    <property type="evidence" value="ECO:0007669"/>
    <property type="project" value="InterPro"/>
</dbReference>
<dbReference type="OrthoDB" id="6162327at2759"/>
<name>A0A8J1U7Q8_OWEFU</name>
<evidence type="ECO:0000313" key="1">
    <source>
        <dbReference type="EMBL" id="CAH1773848.1"/>
    </source>
</evidence>
<protein>
    <submittedName>
        <fullName evidence="1">Uncharacterized protein</fullName>
    </submittedName>
</protein>
<dbReference type="EMBL" id="CAIIXF020000001">
    <property type="protein sequence ID" value="CAH1773848.1"/>
    <property type="molecule type" value="Genomic_DNA"/>
</dbReference>
<evidence type="ECO:0000313" key="2">
    <source>
        <dbReference type="Proteomes" id="UP000749559"/>
    </source>
</evidence>
<proteinExistence type="predicted"/>
<dbReference type="AlphaFoldDB" id="A0A8J1U7Q8"/>
<dbReference type="PROSITE" id="PS51457">
    <property type="entry name" value="BEN"/>
    <property type="match status" value="1"/>
</dbReference>
<gene>
    <name evidence="1" type="ORF">OFUS_LOCUS1385</name>
</gene>
<feature type="non-terminal residue" evidence="1">
    <location>
        <position position="115"/>
    </location>
</feature>
<organism evidence="1 2">
    <name type="scientific">Owenia fusiformis</name>
    <name type="common">Polychaete worm</name>
    <dbReference type="NCBI Taxonomy" id="6347"/>
    <lineage>
        <taxon>Eukaryota</taxon>
        <taxon>Metazoa</taxon>
        <taxon>Spiralia</taxon>
        <taxon>Lophotrochozoa</taxon>
        <taxon>Annelida</taxon>
        <taxon>Polychaeta</taxon>
        <taxon>Sedentaria</taxon>
        <taxon>Canalipalpata</taxon>
        <taxon>Sabellida</taxon>
        <taxon>Oweniida</taxon>
        <taxon>Oweniidae</taxon>
        <taxon>Owenia</taxon>
    </lineage>
</organism>